<dbReference type="InterPro" id="IPR035871">
    <property type="entry name" value="GHITM"/>
</dbReference>
<keyword evidence="4 5" id="KW-0472">Membrane</keyword>
<evidence type="ECO:0000256" key="1">
    <source>
        <dbReference type="ARBA" id="ARBA00004141"/>
    </source>
</evidence>
<dbReference type="STRING" id="299467.A0A443SN08"/>
<dbReference type="InterPro" id="IPR006214">
    <property type="entry name" value="Bax_inhibitor_1-related"/>
</dbReference>
<feature type="transmembrane region" description="Helical" evidence="5">
    <location>
        <begin position="146"/>
        <end position="166"/>
    </location>
</feature>
<accession>A0A443SN08</accession>
<comment type="subcellular location">
    <subcellularLocation>
        <location evidence="1">Membrane</location>
        <topology evidence="1">Multi-pass membrane protein</topology>
    </subcellularLocation>
</comment>
<comment type="caution">
    <text evidence="6">The sequence shown here is derived from an EMBL/GenBank/DDBJ whole genome shotgun (WGS) entry which is preliminary data.</text>
</comment>
<dbReference type="CDD" id="cd10431">
    <property type="entry name" value="GHITM"/>
    <property type="match status" value="1"/>
</dbReference>
<gene>
    <name evidence="6" type="ORF">B4U80_01126</name>
</gene>
<proteinExistence type="inferred from homology"/>
<protein>
    <submittedName>
        <fullName evidence="6">Growth hormone-inducible transmembrane protein-like protein</fullName>
    </submittedName>
</protein>
<feature type="transmembrane region" description="Helical" evidence="5">
    <location>
        <begin position="203"/>
        <end position="224"/>
    </location>
</feature>
<keyword evidence="2 5" id="KW-0812">Transmembrane</keyword>
<dbReference type="VEuPathDB" id="VectorBase:LDEU003130"/>
<dbReference type="PANTHER" id="PTHR23291:SF112">
    <property type="entry name" value="GROWTH HORMONE-INDUCIBLE TRANSMEMBRANE PROTEIN"/>
    <property type="match status" value="1"/>
</dbReference>
<dbReference type="AlphaFoldDB" id="A0A443SN08"/>
<dbReference type="EMBL" id="NCKV01001159">
    <property type="protein sequence ID" value="RWS28910.1"/>
    <property type="molecule type" value="Genomic_DNA"/>
</dbReference>
<keyword evidence="7" id="KW-1185">Reference proteome</keyword>
<feature type="transmembrane region" description="Helical" evidence="5">
    <location>
        <begin position="178"/>
        <end position="197"/>
    </location>
</feature>
<feature type="transmembrane region" description="Helical" evidence="5">
    <location>
        <begin position="67"/>
        <end position="90"/>
    </location>
</feature>
<evidence type="ECO:0000313" key="7">
    <source>
        <dbReference type="Proteomes" id="UP000288716"/>
    </source>
</evidence>
<feature type="transmembrane region" description="Helical" evidence="5">
    <location>
        <begin position="259"/>
        <end position="281"/>
    </location>
</feature>
<dbReference type="OrthoDB" id="6285520at2759"/>
<evidence type="ECO:0000256" key="2">
    <source>
        <dbReference type="ARBA" id="ARBA00022692"/>
    </source>
</evidence>
<keyword evidence="3 5" id="KW-1133">Transmembrane helix</keyword>
<evidence type="ECO:0000313" key="6">
    <source>
        <dbReference type="EMBL" id="RWS28910.1"/>
    </source>
</evidence>
<dbReference type="PANTHER" id="PTHR23291">
    <property type="entry name" value="BAX INHIBITOR-RELATED"/>
    <property type="match status" value="1"/>
</dbReference>
<dbReference type="Pfam" id="PF01027">
    <property type="entry name" value="Bax1-I"/>
    <property type="match status" value="1"/>
</dbReference>
<evidence type="ECO:0000256" key="5">
    <source>
        <dbReference type="RuleBase" id="RU004379"/>
    </source>
</evidence>
<feature type="transmembrane region" description="Helical" evidence="5">
    <location>
        <begin position="116"/>
        <end position="134"/>
    </location>
</feature>
<reference evidence="6 7" key="1">
    <citation type="journal article" date="2018" name="Gigascience">
        <title>Genomes of trombidid mites reveal novel predicted allergens and laterally-transferred genes associated with secondary metabolism.</title>
        <authorList>
            <person name="Dong X."/>
            <person name="Chaisiri K."/>
            <person name="Xia D."/>
            <person name="Armstrong S.D."/>
            <person name="Fang Y."/>
            <person name="Donnelly M.J."/>
            <person name="Kadowaki T."/>
            <person name="McGarry J.W."/>
            <person name="Darby A.C."/>
            <person name="Makepeace B.L."/>
        </authorList>
    </citation>
    <scope>NUCLEOTIDE SEQUENCE [LARGE SCALE GENOMIC DNA]</scope>
    <source>
        <strain evidence="6">UoL-UT</strain>
    </source>
</reference>
<organism evidence="6 7">
    <name type="scientific">Leptotrombidium deliense</name>
    <dbReference type="NCBI Taxonomy" id="299467"/>
    <lineage>
        <taxon>Eukaryota</taxon>
        <taxon>Metazoa</taxon>
        <taxon>Ecdysozoa</taxon>
        <taxon>Arthropoda</taxon>
        <taxon>Chelicerata</taxon>
        <taxon>Arachnida</taxon>
        <taxon>Acari</taxon>
        <taxon>Acariformes</taxon>
        <taxon>Trombidiformes</taxon>
        <taxon>Prostigmata</taxon>
        <taxon>Anystina</taxon>
        <taxon>Parasitengona</taxon>
        <taxon>Trombiculoidea</taxon>
        <taxon>Trombiculidae</taxon>
        <taxon>Leptotrombidium</taxon>
    </lineage>
</organism>
<evidence type="ECO:0000256" key="4">
    <source>
        <dbReference type="ARBA" id="ARBA00023136"/>
    </source>
</evidence>
<sequence length="334" mass="35595">MNCLRILVLHTSKPLVTRQLLVERTVVKNVSRGFRRETRTHTLGETVGKQKSFRESIMQPTSGKPFAIGQAAVAGASVVGLGALCFYGAGFSRQEGAIDRAAAWPQYVRDRIHATYMYFGGSLIFTAATAATVLRSPVLMQFVTRSSFTSFIVGIGAMMASGYLVQSIPYKQGFGAKQLAWMFHSGVVGTVIAPLALLGGPLIIRAAVYTAGVVGGLSAVAMCAPSEKFLTMGGPLAIGFGAVFAASIGSFFLPPTTALGAGLYSISVYGGLILFSGLLLYDTQKIIKRAETHPLYAAVPYDPINESISIYMDTINIFIRIAMILSGQGGNRRK</sequence>
<comment type="similarity">
    <text evidence="5">Belongs to the BI1 family.</text>
</comment>
<dbReference type="GO" id="GO:0005743">
    <property type="term" value="C:mitochondrial inner membrane"/>
    <property type="evidence" value="ECO:0007669"/>
    <property type="project" value="TreeGrafter"/>
</dbReference>
<evidence type="ECO:0000256" key="3">
    <source>
        <dbReference type="ARBA" id="ARBA00022989"/>
    </source>
</evidence>
<dbReference type="Proteomes" id="UP000288716">
    <property type="component" value="Unassembled WGS sequence"/>
</dbReference>
<feature type="transmembrane region" description="Helical" evidence="5">
    <location>
        <begin position="236"/>
        <end position="253"/>
    </location>
</feature>
<name>A0A443SN08_9ACAR</name>